<name>A0AAE3LUH4_9RHOB</name>
<protein>
    <submittedName>
        <fullName evidence="1">DUF192 domain-containing protein</fullName>
    </submittedName>
</protein>
<dbReference type="Proteomes" id="UP001208041">
    <property type="component" value="Unassembled WGS sequence"/>
</dbReference>
<dbReference type="AlphaFoldDB" id="A0AAE3LUH4"/>
<dbReference type="InterPro" id="IPR038695">
    <property type="entry name" value="Saro_0823-like_sf"/>
</dbReference>
<dbReference type="EMBL" id="JAOYFC010000001">
    <property type="protein sequence ID" value="MCV6824190.1"/>
    <property type="molecule type" value="Genomic_DNA"/>
</dbReference>
<dbReference type="Gene3D" id="2.60.120.1140">
    <property type="entry name" value="Protein of unknown function DUF192"/>
    <property type="match status" value="1"/>
</dbReference>
<comment type="caution">
    <text evidence="1">The sequence shown here is derived from an EMBL/GenBank/DDBJ whole genome shotgun (WGS) entry which is preliminary data.</text>
</comment>
<dbReference type="PANTHER" id="PTHR37953">
    <property type="entry name" value="UPF0127 PROTEIN MJ1496"/>
    <property type="match status" value="1"/>
</dbReference>
<dbReference type="PANTHER" id="PTHR37953:SF1">
    <property type="entry name" value="UPF0127 PROTEIN MJ1496"/>
    <property type="match status" value="1"/>
</dbReference>
<evidence type="ECO:0000313" key="1">
    <source>
        <dbReference type="EMBL" id="MCV6824190.1"/>
    </source>
</evidence>
<evidence type="ECO:0000313" key="2">
    <source>
        <dbReference type="Proteomes" id="UP001208041"/>
    </source>
</evidence>
<keyword evidence="2" id="KW-1185">Reference proteome</keyword>
<sequence length="144" mass="15745">MTSGAIAECASDRVSLRGPWGQAQFTVEIADTERSRATGLMNRESMPRGAGMLFLYDSPRAMTFWMRNTLIPLDILFISPQGEVLHIHQMAKPLDETLIPGPDGAIAVLEINGGLAETFGMTAGTEVQHNFFEKFGAKWPCEAS</sequence>
<dbReference type="Pfam" id="PF02643">
    <property type="entry name" value="DUF192"/>
    <property type="match status" value="1"/>
</dbReference>
<gene>
    <name evidence="1" type="ORF">OH136_06425</name>
</gene>
<dbReference type="InterPro" id="IPR003795">
    <property type="entry name" value="DUF192"/>
</dbReference>
<organism evidence="1 2">
    <name type="scientific">Halocynthiibacter halioticoli</name>
    <dbReference type="NCBI Taxonomy" id="2986804"/>
    <lineage>
        <taxon>Bacteria</taxon>
        <taxon>Pseudomonadati</taxon>
        <taxon>Pseudomonadota</taxon>
        <taxon>Alphaproteobacteria</taxon>
        <taxon>Rhodobacterales</taxon>
        <taxon>Paracoccaceae</taxon>
        <taxon>Halocynthiibacter</taxon>
    </lineage>
</organism>
<accession>A0AAE3LUH4</accession>
<reference evidence="1" key="1">
    <citation type="submission" date="2022-10" db="EMBL/GenBank/DDBJ databases">
        <authorList>
            <person name="Yue Y."/>
        </authorList>
    </citation>
    <scope>NUCLEOTIDE SEQUENCE</scope>
    <source>
        <strain evidence="1">Z654</strain>
    </source>
</reference>
<proteinExistence type="predicted"/>